<sequence>MMKNILFKKAINNYRNLSIKRKLLLLFYIQIIIPIAFIGYIFYGQTSVVIKNKSFNYSQDILKMIDMRVENFVDDMDSVTLQLLYDNNIYNFLDKDNPKDPLEQYNNSTYIRSRFRDTVLSREGIEGIYILNTKQDSVYFDNNRKGYFNPRDSLPYDYLNSRAETANGGIKWITYKIKDNPQQLYAARVIYSREDFRPIGLMVILFKNDYIESIYKGLSSETQNNIIILSEDNEVIVDSKNHNKKIIGTLENVGQQKENYFIDKDTNSLVSYVFVEKPKWKIVYSIGLNVLYKDIDELRISTIFMVLISIVILSTISRYTASDITKPIDKLVEGMKNLESNGTHSEIEVKRNDEIGYLTKTFNNMSYNIDYLLNVNYKEKLTRKEAQLKALQAQINPHFIFNTLENINWVAQLNGVDEISTTVTALANIMEASIGRGHKLIPLKEELTYVDSYIDIFKARFVDKVSIEENIDAETLEVYIPRLLIEPIVENALNHGIERVIRKGKLIITAYIDKEDLVVEVYDNGVGMTEQELEELNEKIHCNEDTGRYGDSIGLTNVDKRIKLFYGERYGLEIESKYDVFTKVKVRIAKESHSLEV</sequence>
<keyword evidence="2" id="KW-1185">Reference proteome</keyword>
<gene>
    <name evidence="1" type="primary">yesM</name>
    <name evidence="1" type="ORF">rsdtw13_24940</name>
</gene>
<dbReference type="Proteomes" id="UP001058074">
    <property type="component" value="Unassembled WGS sequence"/>
</dbReference>
<evidence type="ECO:0000313" key="1">
    <source>
        <dbReference type="EMBL" id="GKX67236.1"/>
    </source>
</evidence>
<name>A0ACB5RDQ1_9CLOT</name>
<comment type="caution">
    <text evidence="1">The sequence shown here is derived from an EMBL/GenBank/DDBJ whole genome shotgun (WGS) entry which is preliminary data.</text>
</comment>
<evidence type="ECO:0000313" key="2">
    <source>
        <dbReference type="Proteomes" id="UP001058074"/>
    </source>
</evidence>
<proteinExistence type="predicted"/>
<accession>A0ACB5RDQ1</accession>
<keyword evidence="1" id="KW-0808">Transferase</keyword>
<protein>
    <submittedName>
        <fullName evidence="1">Sensor histidine kinase YesM</fullName>
    </submittedName>
</protein>
<keyword evidence="1" id="KW-0418">Kinase</keyword>
<reference evidence="1" key="1">
    <citation type="journal article" date="2025" name="Int. J. Syst. Evol. Microbiol.">
        <title>Inconstantimicrobium mannanitabidum sp. nov., a novel member of the family Clostridiaceae isolated from anoxic soil under the treatment of reductive soil disinfestation.</title>
        <authorList>
            <person name="Ueki A."/>
            <person name="Tonouchi A."/>
            <person name="Honma S."/>
            <person name="Kaku N."/>
            <person name="Ueki K."/>
        </authorList>
    </citation>
    <scope>NUCLEOTIDE SEQUENCE</scope>
    <source>
        <strain evidence="1">TW13</strain>
    </source>
</reference>
<dbReference type="EMBL" id="BROD01000001">
    <property type="protein sequence ID" value="GKX67236.1"/>
    <property type="molecule type" value="Genomic_DNA"/>
</dbReference>
<organism evidence="1 2">
    <name type="scientific">Inconstantimicrobium mannanitabidum</name>
    <dbReference type="NCBI Taxonomy" id="1604901"/>
    <lineage>
        <taxon>Bacteria</taxon>
        <taxon>Bacillati</taxon>
        <taxon>Bacillota</taxon>
        <taxon>Clostridia</taxon>
        <taxon>Eubacteriales</taxon>
        <taxon>Clostridiaceae</taxon>
        <taxon>Inconstantimicrobium</taxon>
    </lineage>
</organism>